<protein>
    <submittedName>
        <fullName evidence="11">Uncharacterized protein LOC113498633</fullName>
    </submittedName>
</protein>
<evidence type="ECO:0000313" key="11">
    <source>
        <dbReference type="RefSeq" id="XP_026734520.1"/>
    </source>
</evidence>
<keyword evidence="10" id="KW-1185">Reference proteome</keyword>
<feature type="compositionally biased region" description="Basic and acidic residues" evidence="8">
    <location>
        <begin position="483"/>
        <end position="495"/>
    </location>
</feature>
<reference evidence="11" key="1">
    <citation type="submission" date="2025-08" db="UniProtKB">
        <authorList>
            <consortium name="RefSeq"/>
        </authorList>
    </citation>
    <scope>IDENTIFICATION</scope>
</reference>
<dbReference type="SMART" id="SM00355">
    <property type="entry name" value="ZnF_C2H2"/>
    <property type="match status" value="6"/>
</dbReference>
<accession>A0A7E5W1N4</accession>
<evidence type="ECO:0000256" key="8">
    <source>
        <dbReference type="SAM" id="MobiDB-lite"/>
    </source>
</evidence>
<evidence type="ECO:0000256" key="4">
    <source>
        <dbReference type="ARBA" id="ARBA00022771"/>
    </source>
</evidence>
<feature type="region of interest" description="Disordered" evidence="8">
    <location>
        <begin position="1217"/>
        <end position="1255"/>
    </location>
</feature>
<evidence type="ECO:0000259" key="9">
    <source>
        <dbReference type="PROSITE" id="PS50157"/>
    </source>
</evidence>
<keyword evidence="6" id="KW-0539">Nucleus</keyword>
<dbReference type="GeneID" id="113498633"/>
<dbReference type="GO" id="GO:0008270">
    <property type="term" value="F:zinc ion binding"/>
    <property type="evidence" value="ECO:0007669"/>
    <property type="project" value="UniProtKB-KW"/>
</dbReference>
<feature type="compositionally biased region" description="Polar residues" evidence="8">
    <location>
        <begin position="463"/>
        <end position="476"/>
    </location>
</feature>
<dbReference type="Proteomes" id="UP000322000">
    <property type="component" value="Chromosome 11"/>
</dbReference>
<organism evidence="10 11">
    <name type="scientific">Trichoplusia ni</name>
    <name type="common">Cabbage looper</name>
    <dbReference type="NCBI Taxonomy" id="7111"/>
    <lineage>
        <taxon>Eukaryota</taxon>
        <taxon>Metazoa</taxon>
        <taxon>Ecdysozoa</taxon>
        <taxon>Arthropoda</taxon>
        <taxon>Hexapoda</taxon>
        <taxon>Insecta</taxon>
        <taxon>Pterygota</taxon>
        <taxon>Neoptera</taxon>
        <taxon>Endopterygota</taxon>
        <taxon>Lepidoptera</taxon>
        <taxon>Glossata</taxon>
        <taxon>Ditrysia</taxon>
        <taxon>Noctuoidea</taxon>
        <taxon>Noctuidae</taxon>
        <taxon>Plusiinae</taxon>
        <taxon>Trichoplusia</taxon>
    </lineage>
</organism>
<feature type="region of interest" description="Disordered" evidence="8">
    <location>
        <begin position="28"/>
        <end position="50"/>
    </location>
</feature>
<dbReference type="InterPro" id="IPR013087">
    <property type="entry name" value="Znf_C2H2_type"/>
</dbReference>
<sequence length="1423" mass="158424">MTTEQKFNCIFCKDTFQNKEELQDHFRKHGDPKYKNKNRFQSQVPNNEESKEKTEMVSCDVCSKMFPTISKAITHKHKVHPNHDAKYFCQWCGKLFTMKHLYNVHVKATHDSVEMPVNNCFHCDSCDVDFFLPSAMLYHNKFFHRQDTDLPDVGQSKKIKLCNQEVVPIYYCAFCGEEYDNKVNLFKHMTDDHGDENQSPEEVLKCPLCEAVFFHLDAYEVHLTFHTPDDMYSVQNDSLGEVFDYSLETVPPIIEKVESIEPEGQAEDTDAESTINAVGIEKFLELAMDQPDDSPVKVKKHKKHKKSKKAAITLDEFLSMNQDVFGEGLDFQGIEEVPTRVVKNQLKIKKKNPTNSVTLSDLEKLKNAGIVVKKKVAQNPVVKNLQVISRPVKSDVKMLKVNTEKELTTSSAVLTKLMNQSNNQIKIIKKSSGESIKKDQNVKSDDNFEEGEPHCAETDKSNYSEAEPGTSSQTNAAIPENVHSPDNEEQVKDKSLCSSPILTGKTPEGPLSDKDDSGINQNDEGDPNEFDTPSITEKSPEIHQEAEIKSPKGESQVLQKSDEEMNKNEPQHSDSELDEKNDAVESENNHENDADSDENQEAIDKNKQPNINNSASASLSKLQQLSHLITVKPVSQNKMTTPVEHDKSSQAPSSKAIPQMISPNEKSNVIKPKAQVEKDPTTDALKILSKNITVKSLSTKRSLAENECENNQFYEAEGSSNIKAQNVLIKKIKVENGETDKGIIKAPSCPGTAYANKSAVAMKPNRTIVKNENDSVKSNNANILKRLTGITSKSISNKKVNNNPQPVKQPEIIEIFDVDDSEDEVENDNNSKVEHSQNSASSMDALKNLSKNITVKSNRPPPMTKNMKLMNDIKVEKQNEDSSSNYKEDSNVEALINIQNRNMAHVLKGLCKNITIKQGNSAKSVTTPDINQESNVPEDNATSDSDSYPGNVKITEMEQGMTDTEENLETLEHPTTQHDDPIVETPYDSCSDKEEMDEYDEQQDFESEIKASTVQKSQETYSSSVNSVCLNNLRNISKNLTIKPLNQSSLNTEENSKTVQTLERFVSSQKKQLPTKFNKQTMREFKGDNLANLKNLKDSSQYGDTSTNLMHQKVMNQVNTVNKEVTVKTFQTKTVIQEITTTVTKTIKTVNQTVKQELRTNYQTNGPVVPQKVLGVRPNQPKSLQGVVVRHAAPGAGIKTNNTLSQIRPAGTVVRPSKQNVPMRTGNYSPRSNLPRTSVGKQVANPTNLNPTVGKSVKISPTAMVSGITKRPNTEDVSGPFSCFKKPKESLIPVSDIPSFTSSGDSPSHFSAASHTSSSNVTNTKIVKGNSVVTAKQVKSQVNTSQQFSRVNNNTGLKIMSSQAKQTQVQEKSETSSMNRTTLEAIQKLQKQGLLVKKPRSDVNDSSRSSNHEGDDSADETDE</sequence>
<keyword evidence="4 7" id="KW-0863">Zinc-finger</keyword>
<evidence type="ECO:0000256" key="1">
    <source>
        <dbReference type="ARBA" id="ARBA00004123"/>
    </source>
</evidence>
<feature type="compositionally biased region" description="Basic and acidic residues" evidence="8">
    <location>
        <begin position="538"/>
        <end position="552"/>
    </location>
</feature>
<keyword evidence="2" id="KW-0479">Metal-binding</keyword>
<feature type="domain" description="C2H2-type" evidence="9">
    <location>
        <begin position="170"/>
        <end position="198"/>
    </location>
</feature>
<dbReference type="PROSITE" id="PS00028">
    <property type="entry name" value="ZINC_FINGER_C2H2_1"/>
    <property type="match status" value="6"/>
</dbReference>
<evidence type="ECO:0000256" key="7">
    <source>
        <dbReference type="PROSITE-ProRule" id="PRU00042"/>
    </source>
</evidence>
<dbReference type="InterPro" id="IPR050888">
    <property type="entry name" value="ZnF_C2H2-type_TF"/>
</dbReference>
<feature type="domain" description="C2H2-type" evidence="9">
    <location>
        <begin position="7"/>
        <end position="34"/>
    </location>
</feature>
<dbReference type="InterPro" id="IPR036236">
    <property type="entry name" value="Znf_C2H2_sf"/>
</dbReference>
<feature type="compositionally biased region" description="Polar residues" evidence="8">
    <location>
        <begin position="1217"/>
        <end position="1253"/>
    </location>
</feature>
<dbReference type="SUPFAM" id="SSF57667">
    <property type="entry name" value="beta-beta-alpha zinc fingers"/>
    <property type="match status" value="1"/>
</dbReference>
<name>A0A7E5W1N4_TRINI</name>
<dbReference type="PANTHER" id="PTHR24406">
    <property type="entry name" value="TRANSCRIPTIONAL REPRESSOR CTCFL-RELATED"/>
    <property type="match status" value="1"/>
</dbReference>
<dbReference type="InParanoid" id="A0A7E5W1N4"/>
<feature type="domain" description="C2H2-type" evidence="9">
    <location>
        <begin position="87"/>
        <end position="115"/>
    </location>
</feature>
<dbReference type="OrthoDB" id="203599at2759"/>
<feature type="region of interest" description="Disordered" evidence="8">
    <location>
        <begin position="920"/>
        <end position="951"/>
    </location>
</feature>
<proteinExistence type="predicted"/>
<dbReference type="PROSITE" id="PS50157">
    <property type="entry name" value="ZINC_FINGER_C2H2_2"/>
    <property type="match status" value="4"/>
</dbReference>
<feature type="region of interest" description="Disordered" evidence="8">
    <location>
        <begin position="1390"/>
        <end position="1423"/>
    </location>
</feature>
<feature type="compositionally biased region" description="Basic and acidic residues" evidence="8">
    <location>
        <begin position="1399"/>
        <end position="1415"/>
    </location>
</feature>
<dbReference type="Gene3D" id="3.30.160.60">
    <property type="entry name" value="Classic Zinc Finger"/>
    <property type="match status" value="2"/>
</dbReference>
<evidence type="ECO:0000256" key="2">
    <source>
        <dbReference type="ARBA" id="ARBA00022723"/>
    </source>
</evidence>
<evidence type="ECO:0000256" key="3">
    <source>
        <dbReference type="ARBA" id="ARBA00022737"/>
    </source>
</evidence>
<feature type="region of interest" description="Disordered" evidence="8">
    <location>
        <begin position="819"/>
        <end position="841"/>
    </location>
</feature>
<gene>
    <name evidence="11" type="primary">LOC113498633</name>
</gene>
<dbReference type="GO" id="GO:0005634">
    <property type="term" value="C:nucleus"/>
    <property type="evidence" value="ECO:0007669"/>
    <property type="project" value="UniProtKB-SubCell"/>
</dbReference>
<feature type="compositionally biased region" description="Basic and acidic residues" evidence="8">
    <location>
        <begin position="434"/>
        <end position="462"/>
    </location>
</feature>
<evidence type="ECO:0000256" key="6">
    <source>
        <dbReference type="ARBA" id="ARBA00023242"/>
    </source>
</evidence>
<keyword evidence="3" id="KW-0677">Repeat</keyword>
<evidence type="ECO:0000313" key="10">
    <source>
        <dbReference type="Proteomes" id="UP000322000"/>
    </source>
</evidence>
<feature type="compositionally biased region" description="Polar residues" evidence="8">
    <location>
        <begin position="920"/>
        <end position="948"/>
    </location>
</feature>
<feature type="domain" description="C2H2-type" evidence="9">
    <location>
        <begin position="57"/>
        <end position="85"/>
    </location>
</feature>
<feature type="region of interest" description="Disordered" evidence="8">
    <location>
        <begin position="434"/>
        <end position="619"/>
    </location>
</feature>
<keyword evidence="5" id="KW-0862">Zinc</keyword>
<feature type="region of interest" description="Disordered" evidence="8">
    <location>
        <begin position="633"/>
        <end position="664"/>
    </location>
</feature>
<evidence type="ECO:0000256" key="5">
    <source>
        <dbReference type="ARBA" id="ARBA00022833"/>
    </source>
</evidence>
<comment type="subcellular location">
    <subcellularLocation>
        <location evidence="1">Nucleus</location>
    </subcellularLocation>
</comment>
<dbReference type="RefSeq" id="XP_026734520.1">
    <property type="nucleotide sequence ID" value="XM_026878719.1"/>
</dbReference>
<dbReference type="KEGG" id="tnl:113498633"/>
<feature type="compositionally biased region" description="Basic and acidic residues" evidence="8">
    <location>
        <begin position="560"/>
        <end position="593"/>
    </location>
</feature>